<evidence type="ECO:0000256" key="3">
    <source>
        <dbReference type="ARBA" id="ARBA00023136"/>
    </source>
</evidence>
<evidence type="ECO:0000313" key="7">
    <source>
        <dbReference type="Ensembl" id="ENSMMDP00005005489.1"/>
    </source>
</evidence>
<keyword evidence="2" id="KW-0732">Signal</keyword>
<dbReference type="GO" id="GO:0016020">
    <property type="term" value="C:membrane"/>
    <property type="evidence" value="ECO:0007669"/>
    <property type="project" value="UniProtKB-SubCell"/>
</dbReference>
<dbReference type="GO" id="GO:0005911">
    <property type="term" value="C:cell-cell junction"/>
    <property type="evidence" value="ECO:0007669"/>
    <property type="project" value="TreeGrafter"/>
</dbReference>
<dbReference type="PANTHER" id="PTHR12080:SF59">
    <property type="entry name" value="HEPATIC AND GLIAL CELL ADHESION MOLECULE"/>
    <property type="match status" value="1"/>
</dbReference>
<dbReference type="FunCoup" id="A0A667WYF1">
    <property type="interactions" value="14"/>
</dbReference>
<name>A0A667WYF1_9TELE</name>
<feature type="domain" description="Ig-like" evidence="6">
    <location>
        <begin position="129"/>
        <end position="207"/>
    </location>
</feature>
<reference evidence="7" key="2">
    <citation type="submission" date="2025-08" db="UniProtKB">
        <authorList>
            <consortium name="Ensembl"/>
        </authorList>
    </citation>
    <scope>IDENTIFICATION</scope>
</reference>
<organism evidence="7 8">
    <name type="scientific">Myripristis murdjan</name>
    <name type="common">pinecone soldierfish</name>
    <dbReference type="NCBI Taxonomy" id="586833"/>
    <lineage>
        <taxon>Eukaryota</taxon>
        <taxon>Metazoa</taxon>
        <taxon>Chordata</taxon>
        <taxon>Craniata</taxon>
        <taxon>Vertebrata</taxon>
        <taxon>Euteleostomi</taxon>
        <taxon>Actinopterygii</taxon>
        <taxon>Neopterygii</taxon>
        <taxon>Teleostei</taxon>
        <taxon>Neoteleostei</taxon>
        <taxon>Acanthomorphata</taxon>
        <taxon>Holocentriformes</taxon>
        <taxon>Holocentridae</taxon>
        <taxon>Myripristis</taxon>
    </lineage>
</organism>
<dbReference type="GeneTree" id="ENSGT00940000172777"/>
<comment type="subcellular location">
    <subcellularLocation>
        <location evidence="1">Membrane</location>
    </subcellularLocation>
</comment>
<dbReference type="AlphaFoldDB" id="A0A667WYF1"/>
<dbReference type="InterPro" id="IPR007110">
    <property type="entry name" value="Ig-like_dom"/>
</dbReference>
<dbReference type="InterPro" id="IPR013783">
    <property type="entry name" value="Ig-like_fold"/>
</dbReference>
<reference evidence="7" key="3">
    <citation type="submission" date="2025-09" db="UniProtKB">
        <authorList>
            <consortium name="Ensembl"/>
        </authorList>
    </citation>
    <scope>IDENTIFICATION</scope>
</reference>
<keyword evidence="5" id="KW-1133">Transmembrane helix</keyword>
<dbReference type="Gene3D" id="2.60.40.10">
    <property type="entry name" value="Immunoglobulins"/>
    <property type="match status" value="2"/>
</dbReference>
<protein>
    <recommendedName>
        <fullName evidence="6">Ig-like domain-containing protein</fullName>
    </recommendedName>
</protein>
<dbReference type="Pfam" id="PF07686">
    <property type="entry name" value="V-set"/>
    <property type="match status" value="1"/>
</dbReference>
<evidence type="ECO:0000313" key="8">
    <source>
        <dbReference type="Proteomes" id="UP000472263"/>
    </source>
</evidence>
<dbReference type="InterPro" id="IPR013106">
    <property type="entry name" value="Ig_V-set"/>
</dbReference>
<feature type="transmembrane region" description="Helical" evidence="5">
    <location>
        <begin position="211"/>
        <end position="229"/>
    </location>
</feature>
<dbReference type="Proteomes" id="UP000472263">
    <property type="component" value="Chromosome 18"/>
</dbReference>
<dbReference type="PANTHER" id="PTHR12080">
    <property type="entry name" value="SIGNALING LYMPHOCYTIC ACTIVATION MOLECULE"/>
    <property type="match status" value="1"/>
</dbReference>
<proteinExistence type="predicted"/>
<dbReference type="SUPFAM" id="SSF48726">
    <property type="entry name" value="Immunoglobulin"/>
    <property type="match status" value="1"/>
</dbReference>
<dbReference type="InterPro" id="IPR015631">
    <property type="entry name" value="CD2/SLAM_rcpt"/>
</dbReference>
<dbReference type="PROSITE" id="PS50835">
    <property type="entry name" value="IG_LIKE"/>
    <property type="match status" value="1"/>
</dbReference>
<dbReference type="InterPro" id="IPR036179">
    <property type="entry name" value="Ig-like_dom_sf"/>
</dbReference>
<evidence type="ECO:0000256" key="2">
    <source>
        <dbReference type="ARBA" id="ARBA00022729"/>
    </source>
</evidence>
<evidence type="ECO:0000259" key="6">
    <source>
        <dbReference type="PROSITE" id="PS50835"/>
    </source>
</evidence>
<evidence type="ECO:0000256" key="1">
    <source>
        <dbReference type="ARBA" id="ARBA00004370"/>
    </source>
</evidence>
<keyword evidence="5" id="KW-0812">Transmembrane</keyword>
<reference evidence="7" key="1">
    <citation type="submission" date="2019-06" db="EMBL/GenBank/DDBJ databases">
        <authorList>
            <consortium name="Wellcome Sanger Institute Data Sharing"/>
        </authorList>
    </citation>
    <scope>NUCLEOTIDE SEQUENCE [LARGE SCALE GENOMIC DNA]</scope>
</reference>
<keyword evidence="4" id="KW-0325">Glycoprotein</keyword>
<sequence>MVVYSFNYTLSFFKFTVASGDSVKAISGFHGEAVTLDSGANPSWNISTIEWSILSNNTFIATYRSGQTSINRFWRYKDRLSLNTATGDLTIRNLSEEDAIEYNLYLIYRNTQKLRSKTKLTVARRIQKPHLRKLFSGLVEETCMIVMDCSSEGKAIEFSWQAQPYSSMRQSVGKNSSVLVLSVQDEVNVTCTVRNGVENASAVDTVRCSECVVCVCLVLLSLGLLWASAFGQ</sequence>
<keyword evidence="8" id="KW-1185">Reference proteome</keyword>
<accession>A0A667WYF1</accession>
<dbReference type="InParanoid" id="A0A667WYF1"/>
<keyword evidence="3 5" id="KW-0472">Membrane</keyword>
<evidence type="ECO:0000256" key="4">
    <source>
        <dbReference type="ARBA" id="ARBA00023180"/>
    </source>
</evidence>
<evidence type="ECO:0000256" key="5">
    <source>
        <dbReference type="SAM" id="Phobius"/>
    </source>
</evidence>
<dbReference type="Ensembl" id="ENSMMDT00005005638.1">
    <property type="protein sequence ID" value="ENSMMDP00005005489.1"/>
    <property type="gene ID" value="ENSMMDG00005003049.1"/>
</dbReference>